<dbReference type="GO" id="GO:0016020">
    <property type="term" value="C:membrane"/>
    <property type="evidence" value="ECO:0007669"/>
    <property type="project" value="UniProtKB-SubCell"/>
</dbReference>
<evidence type="ECO:0000256" key="2">
    <source>
        <dbReference type="SAM" id="Phobius"/>
    </source>
</evidence>
<dbReference type="InterPro" id="IPR011701">
    <property type="entry name" value="MFS"/>
</dbReference>
<evidence type="ECO:0000256" key="1">
    <source>
        <dbReference type="ARBA" id="ARBA00004141"/>
    </source>
</evidence>
<evidence type="ECO:0000313" key="4">
    <source>
        <dbReference type="EnsemblMetazoa" id="G15589.2:cds"/>
    </source>
</evidence>
<feature type="transmembrane region" description="Helical" evidence="2">
    <location>
        <begin position="301"/>
        <end position="324"/>
    </location>
</feature>
<feature type="domain" description="Major facilitator superfamily (MFS) profile" evidence="3">
    <location>
        <begin position="17"/>
        <end position="417"/>
    </location>
</feature>
<dbReference type="Gene3D" id="1.20.1250.20">
    <property type="entry name" value="MFS general substrate transporter like domains"/>
    <property type="match status" value="1"/>
</dbReference>
<dbReference type="OMA" id="CISQICA"/>
<dbReference type="PANTHER" id="PTHR11360">
    <property type="entry name" value="MONOCARBOXYLATE TRANSPORTER"/>
    <property type="match status" value="1"/>
</dbReference>
<dbReference type="EnsemblMetazoa" id="G15589.2">
    <property type="protein sequence ID" value="G15589.2:cds"/>
    <property type="gene ID" value="G15589"/>
</dbReference>
<feature type="transmembrane region" description="Helical" evidence="2">
    <location>
        <begin position="269"/>
        <end position="289"/>
    </location>
</feature>
<feature type="transmembrane region" description="Helical" evidence="2">
    <location>
        <begin position="55"/>
        <end position="75"/>
    </location>
</feature>
<dbReference type="InterPro" id="IPR036259">
    <property type="entry name" value="MFS_trans_sf"/>
</dbReference>
<feature type="transmembrane region" description="Helical" evidence="2">
    <location>
        <begin position="107"/>
        <end position="128"/>
    </location>
</feature>
<feature type="transmembrane region" description="Helical" evidence="2">
    <location>
        <begin position="12"/>
        <end position="35"/>
    </location>
</feature>
<protein>
    <recommendedName>
        <fullName evidence="3">Major facilitator superfamily (MFS) profile domain-containing protein</fullName>
    </recommendedName>
</protein>
<comment type="subcellular location">
    <subcellularLocation>
        <location evidence="1">Membrane</location>
        <topology evidence="1">Multi-pass membrane protein</topology>
    </subcellularLocation>
</comment>
<name>A0A8W8IRX9_MAGGI</name>
<evidence type="ECO:0000259" key="3">
    <source>
        <dbReference type="PROSITE" id="PS50850"/>
    </source>
</evidence>
<dbReference type="Pfam" id="PF07690">
    <property type="entry name" value="MFS_1"/>
    <property type="match status" value="1"/>
</dbReference>
<feature type="transmembrane region" description="Helical" evidence="2">
    <location>
        <begin position="391"/>
        <end position="413"/>
    </location>
</feature>
<dbReference type="Proteomes" id="UP000005408">
    <property type="component" value="Unassembled WGS sequence"/>
</dbReference>
<keyword evidence="2" id="KW-0472">Membrane</keyword>
<sequence>MSRGFATKPDLGWSWAVLVASFGAHFIHGFFLTAVGLLQLSLLEHFREDVFKTSWALSIFLGLFSLSGPLASLIVNRWSCRVCMITGGLTVSISHVLTAFMPNITGVIFSLGVFGGFGSGLCYTSSFVAIGYNFEEKRNFASGVAVSGVGIGAFTLAPILQTVSDSYGYFGLWLTCSGLTLQYCVFGAMLFPSRLELERKIKTQFSTIDKDQRREGLFHKLQNFGKSCGRFYRKELVFVYLSMFLCNIGIYLIYLHFASYVISVGFSHLDAALLLSICGICNCISRILVGSAANSSNIDEFVMYGGTFSLIGLTTALFPFYGHIFGGQVFYMVTLGCYSGCCYSLLNSICIILAGVSNLATVYGFVMLFTGIGCFIGPLLGGFIVNNGGTYGQAISIAGILILLGSLFAWGSGAGKRSGSQKKDTEEIIVYRKESEEKEMVMEDIPNVIERLLPDKDKEEGCDPSYLATDKQYCST</sequence>
<keyword evidence="2" id="KW-1133">Transmembrane helix</keyword>
<feature type="transmembrane region" description="Helical" evidence="2">
    <location>
        <begin position="330"/>
        <end position="355"/>
    </location>
</feature>
<feature type="transmembrane region" description="Helical" evidence="2">
    <location>
        <begin position="362"/>
        <end position="385"/>
    </location>
</feature>
<feature type="transmembrane region" description="Helical" evidence="2">
    <location>
        <begin position="82"/>
        <end position="101"/>
    </location>
</feature>
<keyword evidence="5" id="KW-1185">Reference proteome</keyword>
<dbReference type="PROSITE" id="PS50850">
    <property type="entry name" value="MFS"/>
    <property type="match status" value="1"/>
</dbReference>
<dbReference type="PANTHER" id="PTHR11360:SF310">
    <property type="entry name" value="MONOCARBOXYLATE TRANSPORTER 9-LIKE"/>
    <property type="match status" value="1"/>
</dbReference>
<feature type="transmembrane region" description="Helical" evidence="2">
    <location>
        <begin position="167"/>
        <end position="191"/>
    </location>
</feature>
<accession>A0A8W8IRX9</accession>
<dbReference type="EnsemblMetazoa" id="G15589.1">
    <property type="protein sequence ID" value="G15589.1:cds"/>
    <property type="gene ID" value="G15589"/>
</dbReference>
<dbReference type="OrthoDB" id="6111965at2759"/>
<organism evidence="4 5">
    <name type="scientific">Magallana gigas</name>
    <name type="common">Pacific oyster</name>
    <name type="synonym">Crassostrea gigas</name>
    <dbReference type="NCBI Taxonomy" id="29159"/>
    <lineage>
        <taxon>Eukaryota</taxon>
        <taxon>Metazoa</taxon>
        <taxon>Spiralia</taxon>
        <taxon>Lophotrochozoa</taxon>
        <taxon>Mollusca</taxon>
        <taxon>Bivalvia</taxon>
        <taxon>Autobranchia</taxon>
        <taxon>Pteriomorphia</taxon>
        <taxon>Ostreida</taxon>
        <taxon>Ostreoidea</taxon>
        <taxon>Ostreidae</taxon>
        <taxon>Magallana</taxon>
    </lineage>
</organism>
<reference evidence="4" key="1">
    <citation type="submission" date="2022-08" db="UniProtKB">
        <authorList>
            <consortium name="EnsemblMetazoa"/>
        </authorList>
    </citation>
    <scope>IDENTIFICATION</scope>
    <source>
        <strain evidence="4">05x7-T-G4-1.051#20</strain>
    </source>
</reference>
<dbReference type="AlphaFoldDB" id="A0A8W8IRX9"/>
<feature type="transmembrane region" description="Helical" evidence="2">
    <location>
        <begin position="236"/>
        <end position="257"/>
    </location>
</feature>
<keyword evidence="2" id="KW-0812">Transmembrane</keyword>
<dbReference type="InterPro" id="IPR020846">
    <property type="entry name" value="MFS_dom"/>
</dbReference>
<dbReference type="GO" id="GO:0008028">
    <property type="term" value="F:monocarboxylic acid transmembrane transporter activity"/>
    <property type="evidence" value="ECO:0007669"/>
    <property type="project" value="TreeGrafter"/>
</dbReference>
<proteinExistence type="predicted"/>
<feature type="transmembrane region" description="Helical" evidence="2">
    <location>
        <begin position="140"/>
        <end position="161"/>
    </location>
</feature>
<evidence type="ECO:0000313" key="5">
    <source>
        <dbReference type="Proteomes" id="UP000005408"/>
    </source>
</evidence>
<dbReference type="InterPro" id="IPR050327">
    <property type="entry name" value="Proton-linked_MCT"/>
</dbReference>
<dbReference type="SUPFAM" id="SSF103473">
    <property type="entry name" value="MFS general substrate transporter"/>
    <property type="match status" value="1"/>
</dbReference>